<dbReference type="SMART" id="SM00824">
    <property type="entry name" value="PKS_TE"/>
    <property type="match status" value="1"/>
</dbReference>
<dbReference type="SUPFAM" id="SSF47336">
    <property type="entry name" value="ACP-like"/>
    <property type="match status" value="3"/>
</dbReference>
<dbReference type="CDD" id="cd19544">
    <property type="entry name" value="E-C_NRPS"/>
    <property type="match status" value="1"/>
</dbReference>
<dbReference type="Pfam" id="PF00550">
    <property type="entry name" value="PP-binding"/>
    <property type="match status" value="3"/>
</dbReference>
<dbReference type="FunFam" id="3.40.50.12780:FF:000012">
    <property type="entry name" value="Non-ribosomal peptide synthetase"/>
    <property type="match status" value="2"/>
</dbReference>
<dbReference type="GO" id="GO:0072330">
    <property type="term" value="P:monocarboxylic acid biosynthetic process"/>
    <property type="evidence" value="ECO:0007669"/>
    <property type="project" value="UniProtKB-ARBA"/>
</dbReference>
<dbReference type="EMBL" id="CP059322">
    <property type="protein sequence ID" value="QLQ36514.2"/>
    <property type="molecule type" value="Genomic_DNA"/>
</dbReference>
<dbReference type="InterPro" id="IPR025110">
    <property type="entry name" value="AMP-bd_C"/>
</dbReference>
<dbReference type="InterPro" id="IPR045851">
    <property type="entry name" value="AMP-bd_C_sf"/>
</dbReference>
<dbReference type="GO" id="GO:0031177">
    <property type="term" value="F:phosphopantetheine binding"/>
    <property type="evidence" value="ECO:0007669"/>
    <property type="project" value="InterPro"/>
</dbReference>
<dbReference type="FunFam" id="1.10.1200.10:FF:000016">
    <property type="entry name" value="Non-ribosomal peptide synthase"/>
    <property type="match status" value="2"/>
</dbReference>
<dbReference type="PANTHER" id="PTHR45527">
    <property type="entry name" value="NONRIBOSOMAL PEPTIDE SYNTHETASE"/>
    <property type="match status" value="1"/>
</dbReference>
<dbReference type="CDD" id="cd19540">
    <property type="entry name" value="LCL_NRPS-like"/>
    <property type="match status" value="1"/>
</dbReference>
<dbReference type="InterPro" id="IPR020802">
    <property type="entry name" value="TesA-like"/>
</dbReference>
<dbReference type="InterPro" id="IPR023213">
    <property type="entry name" value="CAT-like_dom_sf"/>
</dbReference>
<dbReference type="InterPro" id="IPR020845">
    <property type="entry name" value="AMP-binding_CS"/>
</dbReference>
<reference evidence="6" key="1">
    <citation type="submission" date="2020-07" db="EMBL/GenBank/DDBJ databases">
        <title>A new Micromonospora strain with potent antibiotic activity isolated from the microbiome of a mid-Atlantic deep-sea sponge.</title>
        <authorList>
            <person name="Back C.R."/>
            <person name="Stennett H.L."/>
            <person name="Williams S.E."/>
            <person name="Wang L."/>
            <person name="Ojeda Gomez J."/>
            <person name="Abdulle O.M."/>
            <person name="Duffy T."/>
            <person name="Hendry K.R."/>
            <person name="Powell D."/>
            <person name="Stach J.E."/>
            <person name="Essex-Lopresti A.E."/>
            <person name="Willis C.L."/>
            <person name="Curnow P."/>
            <person name="Race P.R."/>
        </authorList>
    </citation>
    <scope>NUCLEOTIDE SEQUENCE [LARGE SCALE GENOMIC DNA]</scope>
    <source>
        <strain evidence="6">28ISP2-46</strain>
    </source>
</reference>
<dbReference type="Pfam" id="PF00501">
    <property type="entry name" value="AMP-binding"/>
    <property type="match status" value="3"/>
</dbReference>
<evidence type="ECO:0000313" key="6">
    <source>
        <dbReference type="Proteomes" id="UP000510844"/>
    </source>
</evidence>
<dbReference type="InterPro" id="IPR020806">
    <property type="entry name" value="PKS_PP-bd"/>
</dbReference>
<evidence type="ECO:0000259" key="4">
    <source>
        <dbReference type="PROSITE" id="PS50075"/>
    </source>
</evidence>
<feature type="domain" description="Carrier" evidence="4">
    <location>
        <begin position="2321"/>
        <end position="2395"/>
    </location>
</feature>
<dbReference type="PROSITE" id="PS00012">
    <property type="entry name" value="PHOSPHOPANTETHEINE"/>
    <property type="match status" value="3"/>
</dbReference>
<dbReference type="Gene3D" id="3.30.559.10">
    <property type="entry name" value="Chloramphenicol acetyltransferase-like domain"/>
    <property type="match status" value="2"/>
</dbReference>
<dbReference type="Gene3D" id="3.30.559.30">
    <property type="entry name" value="Nonribosomal peptide synthetase, condensation domain"/>
    <property type="match status" value="2"/>
</dbReference>
<evidence type="ECO:0000256" key="1">
    <source>
        <dbReference type="ARBA" id="ARBA00001957"/>
    </source>
</evidence>
<keyword evidence="3" id="KW-0597">Phosphoprotein</keyword>
<organism evidence="5 6">
    <name type="scientific">Micromonospora robiginosa</name>
    <dbReference type="NCBI Taxonomy" id="2749844"/>
    <lineage>
        <taxon>Bacteria</taxon>
        <taxon>Bacillati</taxon>
        <taxon>Actinomycetota</taxon>
        <taxon>Actinomycetes</taxon>
        <taxon>Micromonosporales</taxon>
        <taxon>Micromonosporaceae</taxon>
        <taxon>Micromonospora</taxon>
    </lineage>
</organism>
<dbReference type="GO" id="GO:0044550">
    <property type="term" value="P:secondary metabolite biosynthetic process"/>
    <property type="evidence" value="ECO:0007669"/>
    <property type="project" value="UniProtKB-ARBA"/>
</dbReference>
<dbReference type="InterPro" id="IPR036736">
    <property type="entry name" value="ACP-like_sf"/>
</dbReference>
<dbReference type="GO" id="GO:0005829">
    <property type="term" value="C:cytosol"/>
    <property type="evidence" value="ECO:0007669"/>
    <property type="project" value="TreeGrafter"/>
</dbReference>
<dbReference type="GO" id="GO:0043041">
    <property type="term" value="P:amino acid activation for nonribosomal peptide biosynthetic process"/>
    <property type="evidence" value="ECO:0007669"/>
    <property type="project" value="TreeGrafter"/>
</dbReference>
<feature type="domain" description="Carrier" evidence="4">
    <location>
        <begin position="251"/>
        <end position="325"/>
    </location>
</feature>
<dbReference type="InterPro" id="IPR029058">
    <property type="entry name" value="AB_hydrolase_fold"/>
</dbReference>
<dbReference type="SUPFAM" id="SSF53474">
    <property type="entry name" value="alpha/beta-Hydrolases"/>
    <property type="match status" value="1"/>
</dbReference>
<dbReference type="InterPro" id="IPR042099">
    <property type="entry name" value="ANL_N_sf"/>
</dbReference>
<dbReference type="GO" id="GO:0008610">
    <property type="term" value="P:lipid biosynthetic process"/>
    <property type="evidence" value="ECO:0007669"/>
    <property type="project" value="UniProtKB-ARBA"/>
</dbReference>
<dbReference type="InterPro" id="IPR001031">
    <property type="entry name" value="Thioesterase"/>
</dbReference>
<dbReference type="InterPro" id="IPR001242">
    <property type="entry name" value="Condensation_dom"/>
</dbReference>
<keyword evidence="2" id="KW-0596">Phosphopantetheine</keyword>
<name>A0A7L6B3Q7_9ACTN</name>
<dbReference type="SUPFAM" id="SSF56801">
    <property type="entry name" value="Acetyl-CoA synthetase-like"/>
    <property type="match status" value="3"/>
</dbReference>
<reference evidence="5 6" key="2">
    <citation type="journal article" date="2021" name="Mar. Drugs">
        <title>A New Micromonospora Strain with Antibiotic Activity Isolated from the Microbiome of a Mid-Atlantic Deep-Sea Sponge.</title>
        <authorList>
            <person name="Back C.R."/>
            <person name="Stennett H.L."/>
            <person name="Williams S.E."/>
            <person name="Wang L."/>
            <person name="Ojeda Gomez J."/>
            <person name="Abdulle O.M."/>
            <person name="Duffy T."/>
            <person name="Neal C."/>
            <person name="Mantell J."/>
            <person name="Jepson M.A."/>
            <person name="Hendry K.R."/>
            <person name="Powell D."/>
            <person name="Stach J.E.M."/>
            <person name="Essex-Lopresti A.E."/>
            <person name="Willis C.L."/>
            <person name="Curnow P."/>
            <person name="Race P.R."/>
        </authorList>
    </citation>
    <scope>NUCLEOTIDE SEQUENCE [LARGE SCALE GENOMIC DNA]</scope>
    <source>
        <strain evidence="5 6">28ISP2-46</strain>
    </source>
</reference>
<dbReference type="PROSITE" id="PS01307">
    <property type="entry name" value="MOTA"/>
    <property type="match status" value="1"/>
</dbReference>
<dbReference type="KEGG" id="mfeu:H1D33_25015"/>
<dbReference type="RefSeq" id="WP_307755423.1">
    <property type="nucleotide sequence ID" value="NZ_CP059322.2"/>
</dbReference>
<dbReference type="InterPro" id="IPR006162">
    <property type="entry name" value="Ppantetheine_attach_site"/>
</dbReference>
<protein>
    <submittedName>
        <fullName evidence="5">Amino acid adenylation domain-containing protein</fullName>
    </submittedName>
</protein>
<dbReference type="PANTHER" id="PTHR45527:SF1">
    <property type="entry name" value="FATTY ACID SYNTHASE"/>
    <property type="match status" value="1"/>
</dbReference>
<dbReference type="Gene3D" id="3.40.50.12780">
    <property type="entry name" value="N-terminal domain of ligase-like"/>
    <property type="match status" value="3"/>
</dbReference>
<accession>A0A7L6B3Q7</accession>
<dbReference type="GO" id="GO:0003824">
    <property type="term" value="F:catalytic activity"/>
    <property type="evidence" value="ECO:0007669"/>
    <property type="project" value="InterPro"/>
</dbReference>
<dbReference type="Gene3D" id="3.40.50.1820">
    <property type="entry name" value="alpha/beta hydrolase"/>
    <property type="match status" value="1"/>
</dbReference>
<dbReference type="PROSITE" id="PS00455">
    <property type="entry name" value="AMP_BINDING"/>
    <property type="match status" value="2"/>
</dbReference>
<dbReference type="InterPro" id="IPR010071">
    <property type="entry name" value="AA_adenyl_dom"/>
</dbReference>
<sequence length="2640" mass="277556">MWGRRVWCRRCWRCWIRGFAHWRDVVVGSSAIGEATAWAWAGGRVLSNAYGPTECSVIVSCGVVVAGRGVSMGGPLANCSVWVLDEGLRPVPVGVVGEVYVGGVQVARGYAGRVGLTAQRFVASPFGVGERLYRTGDRARWSVGGELVFAGRVDEQVKVRGFRVELGEVRAVVLRFAGVRQAVVVARGQGLVAYVVADGSVRGLRAFVGERLPDYMVPSVVVELAALPLNANGKVDTTALPEPEYVSTGRPPANPREELLCAAFADVLGVPDVGVDDDFFALGGHSLLAVRLIDQLRGHGLAVAVRDLFRAPTPAGLAGAATVPTEAVPPNLIPADARTITPDLLPLVDLSQADIDRIVTAVDGGAAAVADVYPLAPLQEGLLFHHLMAGEGADAYVSVVVLEFTGETDRDRFAEALQRVVDRHDVYRTGVHWDGLPEPVQVVRRTATLPVTEVTLPAGTTDPVAALVAAVGRTMDLTSPPLMDLHTTGDGTGRQLGLLRMHHLVQDHTGTDQLLREVRAFLAGHGDDLPPATPFRDFVAEARRRAGEPDDYFAELLGDVTTTTAPYGLTDVHGDGAATVRDHLVLDGEPAVRVREVARRLGVSPATLWHVAWARVLGTVSGRDDVVFGTVLLGRTNAGAGAGRALGLFMNTLPARVRLADVGVLDAVRGMRTQLAALLEREHLPLSVAQQASGVPTDVPLFSSVFNYRHSERDTGGRPDRAATGGIRSVFMQERANYPLGVSIDDLGADFVITVDAAAPAQPRAVAALVGTALDNLTSALVTALDGGEQARLADVAIRPADEIERQLGAFNDTTRAVPALSVAELVEAQVRRTPDATALAGAGIDCSFAQLDARANRIARLLLRRGVRRGAVVAVVMDRGTALVTTLLGVLKAGAAYLPVEPGQPAARLAQLLGDSGTDLVLTDGTPVAAVPDVTVTTIGERDLDGLSGEPVDVRVTAADAAYVIYTSGSTGRPKGVVLTHGGAVNLALAQIERFGIAPGARILQFASIGFDAATSELLTALAAGATLVVAPATALRPGGGLEEVVATHGVTHVTLPPAVLAVLEPDALPSVTTLVSAGSALDADVLRRWAPGRRLINAYGPTETTVCASMSHPLAPDAHPTIGTPIANGRAYVLDDALRSLPPGVTGELYVAGAQVARGYLGRPDLTAERFVADPFRAGERMYRTGDLARWTPDGQLDFAGRADDQLKVRGYRVEPGEIQAALLTHPAVTQAVVVARDDALVAYVVGHAPAGELREHLAGRLPGHLVPAAVVELAELPLTVNGKVDHRALPAPAAGTTGAEDRPASAQEDLIAEAFAQVLGVPRVGPHDNFFALGGHSLLAVRLISRLRTLLGAELDIRTLFDAPTPAGLAGRWDGTTQPPLTAGPRAELAPVSFAQQRLWFLHELEGPSATYHVSSVIRLPEADRGALAAALRDVMDRHEVLRTVFTTVDGVPYQRVLSVAEAGPRLGTAAGPEELTALAEQPFDLATEVPIRAWLHEAGSESQLLLVVHHIATDGWSAGPLARDLTTAYVARRAGREPDWAPLPVQYADYARWQRELLGDPADPDSVLSRQVAYWRDTLAGVPEEIALPYDHPRPAVAGHRGHGVALHLPAELHRAVAELARAEGVTVFMALQAALAVTLTRLGAGTDVPIGSAVAGRSDEALHDLVGFFVNTLVVRTDLAGDPTLREVLARVRERTVAALGHQDVPFERLVEELAPTRSPARPPLFQTAFTLQSPGTAGAPPATGDLTGVAAKVDLEVTAQELRDDQGRPAGLRAAVIGATDLFEASTVAALAERWTTVLRLLGSHPDLRLHQVDVRTDRERELMRDAGAGSTLTTVFRPVHETIEARARQAPDAVAVLGDAGHVTYAGLDAEANRVARLLLARGVTRGSVVAVSLDRGLPLVTALLGVLRAGAAYLPIDPRQPAERKRFLVADSGAVLTLTSVTEAAGLSGDPLTEAERGGALGAEDAAYVIYTSGSTGVPKGVVLTHGGAANLMAAQLDRLGAGPDSRVLQFASVGFDAATWELLMAFGAGGALVVAPADDLLPGGELAAVIDRHRVTHVTLPPAALAVLDPAGLPSVTTLVSAGSALDGALAAAWSRGRRLVNAYGPTETTVCATMADVTGDAGSPPIGAPVANTRIHVLDDLLQPIPAGVVGELYVSGPQVARGYAGRPALTGERFVADPFTAGGRMYRTGDRVRWTADGRLLYCGRSDDQIKIRGFRIEPGEVRAAVLAHPGVSRAAVVARGERLVAYVVTAGDIGDLQAFLADRLPDYMVPSAFVTLDELPLTLHGKLDTAALPAPEHSAAPAPARARRGPGSILEAALCEVFAEVLEVPSVAVDDNFFQLGGHSLLAVKLVGRLRERGVVVRLADILAAPTVTALLNRMSLTSVSGSLDVVLPIKTEGSLAPFFCVHPAGGLSWSYSPLARHVPADLPLYGLQARGFDGASELAGSVTEMARDYVREIRRIQPSGPYHLLGFSAGVLPAHEIAVQLEAAGEKVAALVILDAYPNEPGTPPARAPELDHLMSRMEAEAGETAGGFSTDEIRTFARIYRNNVAVTGAHECGRFTGDALVVVAGRSRPADEPWARRWQPFVAGDIAEVRLDCRHSDLLDPETLGTAWAAVAGWLGADRPPA</sequence>
<dbReference type="InterPro" id="IPR009081">
    <property type="entry name" value="PP-bd_ACP"/>
</dbReference>
<dbReference type="FunFam" id="1.10.1200.10:FF:000005">
    <property type="entry name" value="Nonribosomal peptide synthetase 1"/>
    <property type="match status" value="1"/>
</dbReference>
<dbReference type="Pfam" id="PF13193">
    <property type="entry name" value="AMP-binding_C"/>
    <property type="match status" value="3"/>
</dbReference>
<dbReference type="Pfam" id="PF00975">
    <property type="entry name" value="Thioesterase"/>
    <property type="match status" value="1"/>
</dbReference>
<dbReference type="InterPro" id="IPR000540">
    <property type="entry name" value="Flag_MotA_CS"/>
</dbReference>
<keyword evidence="6" id="KW-1185">Reference proteome</keyword>
<dbReference type="NCBIfam" id="NF003417">
    <property type="entry name" value="PRK04813.1"/>
    <property type="match status" value="3"/>
</dbReference>
<dbReference type="SUPFAM" id="SSF52777">
    <property type="entry name" value="CoA-dependent acyltransferases"/>
    <property type="match status" value="4"/>
</dbReference>
<dbReference type="Gene3D" id="1.10.1200.10">
    <property type="entry name" value="ACP-like"/>
    <property type="match status" value="2"/>
</dbReference>
<dbReference type="FunFam" id="3.40.50.980:FF:000001">
    <property type="entry name" value="Non-ribosomal peptide synthetase"/>
    <property type="match status" value="1"/>
</dbReference>
<gene>
    <name evidence="5" type="ORF">H1D33_25015</name>
</gene>
<dbReference type="PROSITE" id="PS50075">
    <property type="entry name" value="CARRIER"/>
    <property type="match status" value="3"/>
</dbReference>
<dbReference type="InterPro" id="IPR000873">
    <property type="entry name" value="AMP-dep_synth/lig_dom"/>
</dbReference>
<evidence type="ECO:0000313" key="5">
    <source>
        <dbReference type="EMBL" id="QLQ36514.2"/>
    </source>
</evidence>
<dbReference type="Gene3D" id="3.30.300.30">
    <property type="match status" value="3"/>
</dbReference>
<dbReference type="NCBIfam" id="TIGR01733">
    <property type="entry name" value="AA-adenyl-dom"/>
    <property type="match status" value="2"/>
</dbReference>
<dbReference type="Pfam" id="PF00668">
    <property type="entry name" value="Condensation"/>
    <property type="match status" value="2"/>
</dbReference>
<proteinExistence type="predicted"/>
<evidence type="ECO:0000256" key="3">
    <source>
        <dbReference type="ARBA" id="ARBA00022553"/>
    </source>
</evidence>
<dbReference type="Proteomes" id="UP000510844">
    <property type="component" value="Chromosome"/>
</dbReference>
<comment type="cofactor">
    <cofactor evidence="1">
        <name>pantetheine 4'-phosphate</name>
        <dbReference type="ChEBI" id="CHEBI:47942"/>
    </cofactor>
</comment>
<dbReference type="SMART" id="SM00823">
    <property type="entry name" value="PKS_PP"/>
    <property type="match status" value="3"/>
</dbReference>
<feature type="domain" description="Carrier" evidence="4">
    <location>
        <begin position="1305"/>
        <end position="1380"/>
    </location>
</feature>
<evidence type="ECO:0000256" key="2">
    <source>
        <dbReference type="ARBA" id="ARBA00022450"/>
    </source>
</evidence>
<dbReference type="FunFam" id="2.30.38.10:FF:000001">
    <property type="entry name" value="Non-ribosomal peptide synthetase PvdI"/>
    <property type="match status" value="2"/>
</dbReference>